<dbReference type="Proteomes" id="UP001285921">
    <property type="component" value="Unassembled WGS sequence"/>
</dbReference>
<dbReference type="Gene3D" id="1.50.10.10">
    <property type="match status" value="1"/>
</dbReference>
<dbReference type="SUPFAM" id="SSF48208">
    <property type="entry name" value="Six-hairpin glycosidases"/>
    <property type="match status" value="1"/>
</dbReference>
<accession>A0ABQ6NQL5</accession>
<evidence type="ECO:0000256" key="1">
    <source>
        <dbReference type="SAM" id="Phobius"/>
    </source>
</evidence>
<dbReference type="EMBL" id="BTCL01000015">
    <property type="protein sequence ID" value="GMK46853.1"/>
    <property type="molecule type" value="Genomic_DNA"/>
</dbReference>
<feature type="transmembrane region" description="Helical" evidence="1">
    <location>
        <begin position="12"/>
        <end position="31"/>
    </location>
</feature>
<keyword evidence="1" id="KW-0812">Transmembrane</keyword>
<evidence type="ECO:0000313" key="3">
    <source>
        <dbReference type="Proteomes" id="UP001285921"/>
    </source>
</evidence>
<sequence>MKIYMGLKTVNKRWGFAAALIVILLAGYWIYSSKDGGEEGSKDSVALPSKYGDTPQLTPHREQLQQFIDQKLTGEAGIYTNYKETDEAAETANGHETLSESAGLLMRYYALTGQREAFDAAWSRARETLAADYGFSYRYSPLHDKKYTVNAVVDDLRIIRALYEAETAFGNDGNYGREAAHYGGIVYEHNVQGDKLYDFYDGTYGTTNDSLTLCYADFRSIRLLEVPSKDKRALEDNLLTIVSGGYLSDKFPFYETRYDYKSGKYGDHEGEISTIESLLTVLSLAEIDQERTASITYLKKAVEAGTLYGRYDRDGKPVTDVQSTAAYAIAAMIGSTIGDQVLYRNSMERMEQYRVDDQASPIAGSFGNPATEEVYSFDNLTALLAYAY</sequence>
<reference evidence="2 3" key="1">
    <citation type="submission" date="2023-05" db="EMBL/GenBank/DDBJ databases">
        <title>Draft genome of Paenibacillus sp. CCS26.</title>
        <authorList>
            <person name="Akita H."/>
            <person name="Shinto Y."/>
            <person name="Kimura Z."/>
        </authorList>
    </citation>
    <scope>NUCLEOTIDE SEQUENCE [LARGE SCALE GENOMIC DNA]</scope>
    <source>
        <strain evidence="2 3">CCS26</strain>
    </source>
</reference>
<proteinExistence type="predicted"/>
<dbReference type="InterPro" id="IPR012341">
    <property type="entry name" value="6hp_glycosidase-like_sf"/>
</dbReference>
<comment type="caution">
    <text evidence="2">The sequence shown here is derived from an EMBL/GenBank/DDBJ whole genome shotgun (WGS) entry which is preliminary data.</text>
</comment>
<keyword evidence="3" id="KW-1185">Reference proteome</keyword>
<keyword evidence="1" id="KW-1133">Transmembrane helix</keyword>
<dbReference type="InterPro" id="IPR008928">
    <property type="entry name" value="6-hairpin_glycosidase_sf"/>
</dbReference>
<name>A0ABQ6NQL5_9BACL</name>
<protein>
    <recommendedName>
        <fullName evidence="4">Glycosyl hydrolase</fullName>
    </recommendedName>
</protein>
<organism evidence="2 3">
    <name type="scientific">Paenibacillus glycanilyticus</name>
    <dbReference type="NCBI Taxonomy" id="126569"/>
    <lineage>
        <taxon>Bacteria</taxon>
        <taxon>Bacillati</taxon>
        <taxon>Bacillota</taxon>
        <taxon>Bacilli</taxon>
        <taxon>Bacillales</taxon>
        <taxon>Paenibacillaceae</taxon>
        <taxon>Paenibacillus</taxon>
    </lineage>
</organism>
<evidence type="ECO:0000313" key="2">
    <source>
        <dbReference type="EMBL" id="GMK46853.1"/>
    </source>
</evidence>
<gene>
    <name evidence="2" type="ORF">PghCCS26_39820</name>
</gene>
<evidence type="ECO:0008006" key="4">
    <source>
        <dbReference type="Google" id="ProtNLM"/>
    </source>
</evidence>
<keyword evidence="1" id="KW-0472">Membrane</keyword>